<keyword evidence="2" id="KW-1185">Reference proteome</keyword>
<dbReference type="Proteomes" id="UP001341840">
    <property type="component" value="Unassembled WGS sequence"/>
</dbReference>
<protein>
    <submittedName>
        <fullName evidence="1">Uncharacterized protein</fullName>
    </submittedName>
</protein>
<sequence length="242" mass="27433">MTFQAGLRDNIQLQVSSLGIRSFAELVEKCQRGDDCCKRMAISRNAMSNLPPRNFDRNLAPQGCNFKSNNQLYHNFSHGGGSQNCPNNGGNGNQRQNNALRFPQGQQGRACQRAPIDVRFAAARSSCRPLHIHPTCKTWYILELSGRCPQAWVSPEMWRIGGWNRWLSMRTTIDCAWMLDGATKDHVYTLSLASRFLSRRNRFEGYRVDSLGLNTSKSSNFITSEPIQCIIEPIRFSTELKV</sequence>
<gene>
    <name evidence="1" type="ORF">PIB30_035323</name>
</gene>
<comment type="caution">
    <text evidence="1">The sequence shown here is derived from an EMBL/GenBank/DDBJ whole genome shotgun (WGS) entry which is preliminary data.</text>
</comment>
<reference evidence="1 2" key="1">
    <citation type="journal article" date="2023" name="Plants (Basel)">
        <title>Bridging the Gap: Combining Genomics and Transcriptomics Approaches to Understand Stylosanthes scabra, an Orphan Legume from the Brazilian Caatinga.</title>
        <authorList>
            <person name="Ferreira-Neto J.R.C."/>
            <person name="da Silva M.D."/>
            <person name="Binneck E."/>
            <person name="de Melo N.F."/>
            <person name="da Silva R.H."/>
            <person name="de Melo A.L.T.M."/>
            <person name="Pandolfi V."/>
            <person name="Bustamante F.O."/>
            <person name="Brasileiro-Vidal A.C."/>
            <person name="Benko-Iseppon A.M."/>
        </authorList>
    </citation>
    <scope>NUCLEOTIDE SEQUENCE [LARGE SCALE GENOMIC DNA]</scope>
    <source>
        <tissue evidence="1">Leaves</tissue>
    </source>
</reference>
<dbReference type="EMBL" id="JASCZI010060583">
    <property type="protein sequence ID" value="MED6134257.1"/>
    <property type="molecule type" value="Genomic_DNA"/>
</dbReference>
<name>A0ABU6SCY0_9FABA</name>
<organism evidence="1 2">
    <name type="scientific">Stylosanthes scabra</name>
    <dbReference type="NCBI Taxonomy" id="79078"/>
    <lineage>
        <taxon>Eukaryota</taxon>
        <taxon>Viridiplantae</taxon>
        <taxon>Streptophyta</taxon>
        <taxon>Embryophyta</taxon>
        <taxon>Tracheophyta</taxon>
        <taxon>Spermatophyta</taxon>
        <taxon>Magnoliopsida</taxon>
        <taxon>eudicotyledons</taxon>
        <taxon>Gunneridae</taxon>
        <taxon>Pentapetalae</taxon>
        <taxon>rosids</taxon>
        <taxon>fabids</taxon>
        <taxon>Fabales</taxon>
        <taxon>Fabaceae</taxon>
        <taxon>Papilionoideae</taxon>
        <taxon>50 kb inversion clade</taxon>
        <taxon>dalbergioids sensu lato</taxon>
        <taxon>Dalbergieae</taxon>
        <taxon>Pterocarpus clade</taxon>
        <taxon>Stylosanthes</taxon>
    </lineage>
</organism>
<proteinExistence type="predicted"/>
<evidence type="ECO:0000313" key="1">
    <source>
        <dbReference type="EMBL" id="MED6134257.1"/>
    </source>
</evidence>
<evidence type="ECO:0000313" key="2">
    <source>
        <dbReference type="Proteomes" id="UP001341840"/>
    </source>
</evidence>
<accession>A0ABU6SCY0</accession>